<evidence type="ECO:0000313" key="2">
    <source>
        <dbReference type="EMBL" id="SFQ21627.1"/>
    </source>
</evidence>
<dbReference type="Gene3D" id="3.40.630.30">
    <property type="match status" value="1"/>
</dbReference>
<evidence type="ECO:0000259" key="1">
    <source>
        <dbReference type="PROSITE" id="PS51186"/>
    </source>
</evidence>
<dbReference type="InterPro" id="IPR000182">
    <property type="entry name" value="GNAT_dom"/>
</dbReference>
<dbReference type="SUPFAM" id="SSF55729">
    <property type="entry name" value="Acyl-CoA N-acyltransferases (Nat)"/>
    <property type="match status" value="1"/>
</dbReference>
<feature type="domain" description="N-acetyltransferase" evidence="1">
    <location>
        <begin position="1"/>
        <end position="155"/>
    </location>
</feature>
<dbReference type="InterPro" id="IPR016181">
    <property type="entry name" value="Acyl_CoA_acyltransferase"/>
</dbReference>
<dbReference type="Pfam" id="PF00583">
    <property type="entry name" value="Acetyltransf_1"/>
    <property type="match status" value="1"/>
</dbReference>
<dbReference type="OrthoDB" id="336415at2"/>
<organism evidence="2 3">
    <name type="scientific">Enterovibrio norvegicus DSM 15893</name>
    <dbReference type="NCBI Taxonomy" id="1121869"/>
    <lineage>
        <taxon>Bacteria</taxon>
        <taxon>Pseudomonadati</taxon>
        <taxon>Pseudomonadota</taxon>
        <taxon>Gammaproteobacteria</taxon>
        <taxon>Vibrionales</taxon>
        <taxon>Vibrionaceae</taxon>
        <taxon>Enterovibrio</taxon>
    </lineage>
</organism>
<gene>
    <name evidence="2" type="ORF">SAMN03084138_04392</name>
</gene>
<name>A0A1I5WPW6_9GAMM</name>
<proteinExistence type="predicted"/>
<dbReference type="AlphaFoldDB" id="A0A1I5WPW6"/>
<sequence length="159" mass="17730">MHIRLMTHADLQKAAAIHQEAFVRQQRSYEWLECNLNAAPRFLNFVAESDGDILGFITWTQKSGFRADAVLDLELLAVASHAQGKGVGRSLIEQSLPQVRTLLAEQGSTLKHIMVNTRADNFAQTLYKKTLGAEVEVTIPDLYSADEVIMIARYVDGKT</sequence>
<dbReference type="PROSITE" id="PS51186">
    <property type="entry name" value="GNAT"/>
    <property type="match status" value="1"/>
</dbReference>
<dbReference type="InterPro" id="IPR050276">
    <property type="entry name" value="MshD_Acetyltransferase"/>
</dbReference>
<dbReference type="STRING" id="1121869.SAMN03084138_04392"/>
<dbReference type="PANTHER" id="PTHR43617">
    <property type="entry name" value="L-AMINO ACID N-ACETYLTRANSFERASE"/>
    <property type="match status" value="1"/>
</dbReference>
<dbReference type="GO" id="GO:0016747">
    <property type="term" value="F:acyltransferase activity, transferring groups other than amino-acyl groups"/>
    <property type="evidence" value="ECO:0007669"/>
    <property type="project" value="InterPro"/>
</dbReference>
<accession>A0A1I5WPW6</accession>
<reference evidence="2 3" key="1">
    <citation type="submission" date="2016-10" db="EMBL/GenBank/DDBJ databases">
        <authorList>
            <person name="de Groot N.N."/>
        </authorList>
    </citation>
    <scope>NUCLEOTIDE SEQUENCE [LARGE SCALE GENOMIC DNA]</scope>
    <source>
        <strain evidence="2 3">DSM 15893</strain>
    </source>
</reference>
<dbReference type="EMBL" id="FOWR01000051">
    <property type="protein sequence ID" value="SFQ21627.1"/>
    <property type="molecule type" value="Genomic_DNA"/>
</dbReference>
<evidence type="ECO:0000313" key="3">
    <source>
        <dbReference type="Proteomes" id="UP000182692"/>
    </source>
</evidence>
<dbReference type="CDD" id="cd04301">
    <property type="entry name" value="NAT_SF"/>
    <property type="match status" value="1"/>
</dbReference>
<keyword evidence="2" id="KW-0808">Transferase</keyword>
<protein>
    <submittedName>
        <fullName evidence="2">Acetyltransferase (GNAT) family protein</fullName>
    </submittedName>
</protein>
<dbReference type="Proteomes" id="UP000182692">
    <property type="component" value="Unassembled WGS sequence"/>
</dbReference>